<reference evidence="2 3" key="1">
    <citation type="submission" date="2024-05" db="EMBL/GenBank/DDBJ databases">
        <authorList>
            <person name="Duchaud E."/>
        </authorList>
    </citation>
    <scope>NUCLEOTIDE SEQUENCE [LARGE SCALE GENOMIC DNA]</scope>
    <source>
        <strain evidence="2">Ena-SAMPLE-TAB-13-05-2024-13:56:06:370-140305</strain>
    </source>
</reference>
<evidence type="ECO:0000313" key="3">
    <source>
        <dbReference type="Proteomes" id="UP001497602"/>
    </source>
</evidence>
<name>A0ABM9PHS2_9FLAO</name>
<accession>A0ABM9PHS2</accession>
<dbReference type="InterPro" id="IPR000595">
    <property type="entry name" value="cNMP-bd_dom"/>
</dbReference>
<evidence type="ECO:0000259" key="1">
    <source>
        <dbReference type="PROSITE" id="PS50042"/>
    </source>
</evidence>
<dbReference type="Gene3D" id="2.60.120.10">
    <property type="entry name" value="Jelly Rolls"/>
    <property type="match status" value="1"/>
</dbReference>
<sequence length="230" mass="26702">MFPQLLVCLYCLFLFFLFTNLGNGKTYLLYTHFMKNDIETFVSQYITDTEEVVSIFLDLVEYVEYTPQEYLVKINEYTSDFYIIKEGIVRSFLLTDKGKDTTTSLFLPGEISGAILSMVRNAPSDINYQALTNVKVYKANFHELKKRTLSSHKLATFYVKLLEKVYIMLEKIIFDISTLDATERYLELREAIPNIDNIIAQKYIASYLNITPVQLSRIRKSLYSSTNSVI</sequence>
<feature type="domain" description="Cyclic nucleotide-binding" evidence="1">
    <location>
        <begin position="56"/>
        <end position="146"/>
    </location>
</feature>
<dbReference type="Proteomes" id="UP001497602">
    <property type="component" value="Unassembled WGS sequence"/>
</dbReference>
<dbReference type="InterPro" id="IPR014710">
    <property type="entry name" value="RmlC-like_jellyroll"/>
</dbReference>
<dbReference type="CDD" id="cd00038">
    <property type="entry name" value="CAP_ED"/>
    <property type="match status" value="1"/>
</dbReference>
<gene>
    <name evidence="2" type="ORF">T190115A13A_120106</name>
</gene>
<organism evidence="2 3">
    <name type="scientific">Tenacibaculum vairaonense</name>
    <dbReference type="NCBI Taxonomy" id="3137860"/>
    <lineage>
        <taxon>Bacteria</taxon>
        <taxon>Pseudomonadati</taxon>
        <taxon>Bacteroidota</taxon>
        <taxon>Flavobacteriia</taxon>
        <taxon>Flavobacteriales</taxon>
        <taxon>Flavobacteriaceae</taxon>
        <taxon>Tenacibaculum</taxon>
    </lineage>
</organism>
<comment type="caution">
    <text evidence="2">The sequence shown here is derived from an EMBL/GenBank/DDBJ whole genome shotgun (WGS) entry which is preliminary data.</text>
</comment>
<dbReference type="PROSITE" id="PS50042">
    <property type="entry name" value="CNMP_BINDING_3"/>
    <property type="match status" value="1"/>
</dbReference>
<proteinExistence type="predicted"/>
<dbReference type="InterPro" id="IPR018490">
    <property type="entry name" value="cNMP-bd_dom_sf"/>
</dbReference>
<evidence type="ECO:0000313" key="2">
    <source>
        <dbReference type="EMBL" id="CAL2105111.1"/>
    </source>
</evidence>
<keyword evidence="3" id="KW-1185">Reference proteome</keyword>
<dbReference type="EMBL" id="CAXJRC010000003">
    <property type="protein sequence ID" value="CAL2105111.1"/>
    <property type="molecule type" value="Genomic_DNA"/>
</dbReference>
<protein>
    <submittedName>
        <fullName evidence="2">Cyclic nucleotide-binding domain-containing protein</fullName>
    </submittedName>
</protein>
<dbReference type="SUPFAM" id="SSF51206">
    <property type="entry name" value="cAMP-binding domain-like"/>
    <property type="match status" value="1"/>
</dbReference>
<dbReference type="Pfam" id="PF00027">
    <property type="entry name" value="cNMP_binding"/>
    <property type="match status" value="1"/>
</dbReference>